<dbReference type="SUPFAM" id="SSF81383">
    <property type="entry name" value="F-box domain"/>
    <property type="match status" value="1"/>
</dbReference>
<comment type="caution">
    <text evidence="3">The sequence shown here is derived from an EMBL/GenBank/DDBJ whole genome shotgun (WGS) entry which is preliminary data.</text>
</comment>
<dbReference type="NCBIfam" id="TIGR01640">
    <property type="entry name" value="F_box_assoc_1"/>
    <property type="match status" value="2"/>
</dbReference>
<evidence type="ECO:0000256" key="1">
    <source>
        <dbReference type="SAM" id="MobiDB-lite"/>
    </source>
</evidence>
<dbReference type="Pfam" id="PF00646">
    <property type="entry name" value="F-box"/>
    <property type="match status" value="1"/>
</dbReference>
<evidence type="ECO:0000313" key="4">
    <source>
        <dbReference type="Proteomes" id="UP000824890"/>
    </source>
</evidence>
<name>A0ABQ7XKU6_BRANA</name>
<reference evidence="3 4" key="1">
    <citation type="submission" date="2021-05" db="EMBL/GenBank/DDBJ databases">
        <title>Genome Assembly of Synthetic Allotetraploid Brassica napus Reveals Homoeologous Exchanges between Subgenomes.</title>
        <authorList>
            <person name="Davis J.T."/>
        </authorList>
    </citation>
    <scope>NUCLEOTIDE SEQUENCE [LARGE SCALE GENOMIC DNA]</scope>
    <source>
        <strain evidence="4">cv. Da-Ae</strain>
        <tissue evidence="3">Seedling</tissue>
    </source>
</reference>
<dbReference type="InterPro" id="IPR001810">
    <property type="entry name" value="F-box_dom"/>
</dbReference>
<feature type="compositionally biased region" description="Basic and acidic residues" evidence="1">
    <location>
        <begin position="189"/>
        <end position="201"/>
    </location>
</feature>
<dbReference type="PANTHER" id="PTHR31111">
    <property type="entry name" value="BNAA05G37150D PROTEIN-RELATED"/>
    <property type="match status" value="1"/>
</dbReference>
<dbReference type="Pfam" id="PF08268">
    <property type="entry name" value="FBA_3"/>
    <property type="match status" value="2"/>
</dbReference>
<proteinExistence type="predicted"/>
<keyword evidence="4" id="KW-1185">Reference proteome</keyword>
<feature type="domain" description="F-box" evidence="2">
    <location>
        <begin position="280"/>
        <end position="320"/>
    </location>
</feature>
<dbReference type="Proteomes" id="UP000824890">
    <property type="component" value="Unassembled WGS sequence"/>
</dbReference>
<organism evidence="3 4">
    <name type="scientific">Brassica napus</name>
    <name type="common">Rape</name>
    <dbReference type="NCBI Taxonomy" id="3708"/>
    <lineage>
        <taxon>Eukaryota</taxon>
        <taxon>Viridiplantae</taxon>
        <taxon>Streptophyta</taxon>
        <taxon>Embryophyta</taxon>
        <taxon>Tracheophyta</taxon>
        <taxon>Spermatophyta</taxon>
        <taxon>Magnoliopsida</taxon>
        <taxon>eudicotyledons</taxon>
        <taxon>Gunneridae</taxon>
        <taxon>Pentapetalae</taxon>
        <taxon>rosids</taxon>
        <taxon>malvids</taxon>
        <taxon>Brassicales</taxon>
        <taxon>Brassicaceae</taxon>
        <taxon>Brassiceae</taxon>
        <taxon>Brassica</taxon>
    </lineage>
</organism>
<protein>
    <recommendedName>
        <fullName evidence="2">F-box domain-containing protein</fullName>
    </recommendedName>
</protein>
<feature type="region of interest" description="Disordered" evidence="1">
    <location>
        <begin position="182"/>
        <end position="201"/>
    </location>
</feature>
<dbReference type="InterPro" id="IPR036047">
    <property type="entry name" value="F-box-like_dom_sf"/>
</dbReference>
<dbReference type="PANTHER" id="PTHR31111:SF78">
    <property type="entry name" value="F-BOX ASSOCIATED UBIQUITINATION EFFECTOR FAMILY PROTEIN"/>
    <property type="match status" value="1"/>
</dbReference>
<dbReference type="InterPro" id="IPR017451">
    <property type="entry name" value="F-box-assoc_interact_dom"/>
</dbReference>
<gene>
    <name evidence="3" type="ORF">HID58_003966</name>
</gene>
<dbReference type="SMART" id="SM00256">
    <property type="entry name" value="FBOX"/>
    <property type="match status" value="1"/>
</dbReference>
<dbReference type="InterPro" id="IPR013187">
    <property type="entry name" value="F-box-assoc_dom_typ3"/>
</dbReference>
<sequence length="890" mass="101415">MKHLVYLWLCIKTPHTQRHAASSLLNNSKQQQSNSVANWSKTLTSSCNNRLTSTGTSTAARECNTNVKSSRLPSVEFTKSVIERPSRMKMYCPKSFTMFHQAQAPIATSNHQMGEGLPFDTQDDRIKSECAILRVTVLIQLLVKRTGKIRSESKKNGTKRMGKATDSNLKMSHIVAVTFASKGQGAKKRNQEKARRQGRREKFEAFCSKNSQAVMISGSANTSLLSQYKNCFSLVEIFKIMPNATQHVLKRYRTMKRVKRKETIQCLTLKEDENDPFSIIPLDLIVEILLKVPTKSVAGLVFVSKKWLSIISGKYFISQYLQARSPPRLLFTVFSSGMTVQFLHSCSQVDPSSDSHRVNITPEKKEKKNHVHAFSPPIRGLICRQMDSRVMIGNPTTGQVVTLPRLKTRRRGVLSFFGYDPVNDAYKVLCLTVLRGRQERESQVVAKDHQVYTLGVAQQKWRMVECKHPHLPPTPSSLTNKGICLNGVLYYYAWIKNEGALISFDLISEEFNVVKLPEDIHCLVNYTGKVATTRWPTGNYTEVHLWVLEDASKQEWSKVSICVPFLRELAGKNHGFRFRGTVSTGELIFSPFSSQNKAPFFFISYNLKENKAQKVVIREFGSLSYYMEVYFDHVESPIVMIGNPTTGQFVTLPRLKTRRRGVLSFFGYDPVNDAYKVLCLTVLRGRQERESQVVAKDHQVYTLGVAQQKWRMVECKHPHLPPTPSSLTNKGICLNGVLYYYAWIKNEGALISFDLISEEFNVVKLPEDIHCLVNYTGKVATTRWPTPNYTEVHLWVLEDASKQEWSKVSIFVPFLRELAGKNHGFRFRGTVSTGELIFSPFSSNKAPFFFINYNLKENKAQKVVVRELGSLSYYSEVYFDHVESPMFCQI</sequence>
<evidence type="ECO:0000313" key="3">
    <source>
        <dbReference type="EMBL" id="KAH0855701.1"/>
    </source>
</evidence>
<accession>A0ABQ7XKU6</accession>
<evidence type="ECO:0000259" key="2">
    <source>
        <dbReference type="SMART" id="SM00256"/>
    </source>
</evidence>
<dbReference type="EMBL" id="JAGKQM010000022">
    <property type="protein sequence ID" value="KAH0855701.1"/>
    <property type="molecule type" value="Genomic_DNA"/>
</dbReference>